<evidence type="ECO:0000256" key="13">
    <source>
        <dbReference type="ARBA" id="ARBA00047851"/>
    </source>
</evidence>
<dbReference type="GeneID" id="25266600"/>
<dbReference type="InterPro" id="IPR029056">
    <property type="entry name" value="Ribokinase-like"/>
</dbReference>
<dbReference type="UniPathway" id="UPA00060">
    <property type="reaction ID" value="UER00139"/>
</dbReference>
<dbReference type="CDD" id="cd01170">
    <property type="entry name" value="THZ_kinase"/>
    <property type="match status" value="1"/>
</dbReference>
<comment type="catalytic activity">
    <reaction evidence="12">
        <text>4-methyl-5-(2-phosphooxyethyl)-thiazole + 4-amino-2-methyl-5-(diphosphooxymethyl)pyrimidine + H(+) = thiamine phosphate + diphosphate</text>
        <dbReference type="Rhea" id="RHEA:22328"/>
        <dbReference type="ChEBI" id="CHEBI:15378"/>
        <dbReference type="ChEBI" id="CHEBI:33019"/>
        <dbReference type="ChEBI" id="CHEBI:37575"/>
        <dbReference type="ChEBI" id="CHEBI:57841"/>
        <dbReference type="ChEBI" id="CHEBI:58296"/>
        <dbReference type="EC" id="2.5.1.3"/>
    </reaction>
</comment>
<comment type="pathway">
    <text evidence="3">Cofactor biosynthesis; thiamine diphosphate biosynthesis; 4-methyl-5-(2-phosphoethyl)-thiazole from 5-(2-hydroxyethyl)-4-methylthiazole: step 1/1.</text>
</comment>
<dbReference type="Pfam" id="PF02581">
    <property type="entry name" value="TMP-TENI"/>
    <property type="match status" value="1"/>
</dbReference>
<comment type="catalytic activity">
    <reaction evidence="13">
        <text>2-(2-carboxy-4-methylthiazol-5-yl)ethyl phosphate + 4-amino-2-methyl-5-(diphosphooxymethyl)pyrimidine + 2 H(+) = thiamine phosphate + CO2 + diphosphate</text>
        <dbReference type="Rhea" id="RHEA:47848"/>
        <dbReference type="ChEBI" id="CHEBI:15378"/>
        <dbReference type="ChEBI" id="CHEBI:16526"/>
        <dbReference type="ChEBI" id="CHEBI:33019"/>
        <dbReference type="ChEBI" id="CHEBI:37575"/>
        <dbReference type="ChEBI" id="CHEBI:57841"/>
        <dbReference type="ChEBI" id="CHEBI:62890"/>
        <dbReference type="EC" id="2.5.1.3"/>
    </reaction>
</comment>
<keyword evidence="11" id="KW-0784">Thiamine biosynthesis</keyword>
<keyword evidence="7" id="KW-0547">Nucleotide-binding</keyword>
<dbReference type="InterPro" id="IPR036206">
    <property type="entry name" value="ThiamineP_synth_sf"/>
</dbReference>
<dbReference type="InterPro" id="IPR000417">
    <property type="entry name" value="Hyethyz_kinase"/>
</dbReference>
<dbReference type="HAMAP" id="MF_00097">
    <property type="entry name" value="TMP_synthase"/>
    <property type="match status" value="1"/>
</dbReference>
<dbReference type="GO" id="GO:0005524">
    <property type="term" value="F:ATP binding"/>
    <property type="evidence" value="ECO:0007669"/>
    <property type="project" value="UniProtKB-KW"/>
</dbReference>
<sequence length="624" mass="65742">MDIKMATPRTLDAGSGPALDKSSLSYSLYLVTARQQIHPDATAKLGLPPNASPLEVYLKHLELILQTGKVTILQLREKDVEPAIDNGDFLELAQKSLEICDQYDIPMLINDNISVCLALPLRVGLHIGQSDIPLEIARRMLGPHRLIGVSAKKQPHVHAARKLLNVADPISGKVVRVPAADYVGVGAVYGTQSKVGLSSADILGPRGAAQVIRACHEPLIDCETGERLPLMRSVLIGGINRRTAKRALFATIGPSRVNADGVAVISDIYASPSPEIAVGELRSVVDDCLVTLSGAAERSFVAINEDLTHNDLIERVTRLQKAHSASNATPPLIQTITSHVSSTLSANVALALRASPIMSHQAEEADDLSKFTGAVVLNIGTIGEESRKGMRAVGAAANAGKRPVVLDPVGVGASTFRKQIVEEILNHTQVTLIKGNAAELSSLAGLGEVQTSGVDSGSGSLSDPIKLVTTLAQRERCIVLLTGKRDYLTDGHTVAMVDNGHELLGRITGSGCALGVALAIGMARGCAFSQSLPGDPGLGTNVARLMVDCTPELVFAGALLGLLSVTIASELAAEDRAVHGPGTFIPAWLDALSRIDESILASRAKLSIHKYKQDTCGHDEIDTG</sequence>
<evidence type="ECO:0000256" key="3">
    <source>
        <dbReference type="ARBA" id="ARBA00004868"/>
    </source>
</evidence>
<evidence type="ECO:0000256" key="12">
    <source>
        <dbReference type="ARBA" id="ARBA00047334"/>
    </source>
</evidence>
<evidence type="ECO:0000256" key="8">
    <source>
        <dbReference type="ARBA" id="ARBA00022777"/>
    </source>
</evidence>
<comment type="pathway">
    <text evidence="4">Cofactor biosynthesis; thiamine diphosphate biosynthesis; thiamine phosphate from 4-amino-2-methyl-5-diphosphomethylpyrimidine and 4-methyl-5-(2-phosphoethyl)-thiazole: step 1/1.</text>
</comment>
<reference evidence="16 17" key="1">
    <citation type="submission" date="2014-05" db="EMBL/GenBank/DDBJ databases">
        <title>Draft genome sequence of a rare smut relative, Tilletiaria anomala UBC 951.</title>
        <authorList>
            <consortium name="DOE Joint Genome Institute"/>
            <person name="Toome M."/>
            <person name="Kuo A."/>
            <person name="Henrissat B."/>
            <person name="Lipzen A."/>
            <person name="Tritt A."/>
            <person name="Yoshinaga Y."/>
            <person name="Zane M."/>
            <person name="Barry K."/>
            <person name="Grigoriev I.V."/>
            <person name="Spatafora J.W."/>
            <person name="Aimea M.C."/>
        </authorList>
    </citation>
    <scope>NUCLEOTIDE SEQUENCE [LARGE SCALE GENOMIC DNA]</scope>
    <source>
        <strain evidence="16 17">UBC 951</strain>
    </source>
</reference>
<keyword evidence="6" id="KW-0479">Metal-binding</keyword>
<evidence type="ECO:0000256" key="6">
    <source>
        <dbReference type="ARBA" id="ARBA00022723"/>
    </source>
</evidence>
<evidence type="ECO:0000256" key="4">
    <source>
        <dbReference type="ARBA" id="ARBA00005165"/>
    </source>
</evidence>
<keyword evidence="8" id="KW-0418">Kinase</keyword>
<protein>
    <submittedName>
        <fullName evidence="16">HK-domain-containing protein</fullName>
    </submittedName>
</protein>
<dbReference type="PRINTS" id="PR01099">
    <property type="entry name" value="HYETHTZKNASE"/>
</dbReference>
<dbReference type="EMBL" id="JMSN01000066">
    <property type="protein sequence ID" value="KDN42859.1"/>
    <property type="molecule type" value="Genomic_DNA"/>
</dbReference>
<dbReference type="OMA" id="GQTDMPI"/>
<dbReference type="Pfam" id="PF02110">
    <property type="entry name" value="HK"/>
    <property type="match status" value="1"/>
</dbReference>
<evidence type="ECO:0000256" key="10">
    <source>
        <dbReference type="ARBA" id="ARBA00022842"/>
    </source>
</evidence>
<evidence type="ECO:0000256" key="7">
    <source>
        <dbReference type="ARBA" id="ARBA00022741"/>
    </source>
</evidence>
<gene>
    <name evidence="16" type="ORF">K437DRAFT_275045</name>
</gene>
<evidence type="ECO:0000256" key="11">
    <source>
        <dbReference type="ARBA" id="ARBA00022977"/>
    </source>
</evidence>
<dbReference type="GO" id="GO:0009229">
    <property type="term" value="P:thiamine diphosphate biosynthetic process"/>
    <property type="evidence" value="ECO:0007669"/>
    <property type="project" value="UniProtKB-UniPathway"/>
</dbReference>
<dbReference type="HAMAP" id="MF_00228">
    <property type="entry name" value="Thz_kinase"/>
    <property type="match status" value="1"/>
</dbReference>
<evidence type="ECO:0000256" key="5">
    <source>
        <dbReference type="ARBA" id="ARBA00022679"/>
    </source>
</evidence>
<dbReference type="RefSeq" id="XP_013242193.1">
    <property type="nucleotide sequence ID" value="XM_013386739.1"/>
</dbReference>
<evidence type="ECO:0000256" key="9">
    <source>
        <dbReference type="ARBA" id="ARBA00022840"/>
    </source>
</evidence>
<dbReference type="GO" id="GO:0005737">
    <property type="term" value="C:cytoplasm"/>
    <property type="evidence" value="ECO:0007669"/>
    <property type="project" value="TreeGrafter"/>
</dbReference>
<evidence type="ECO:0000256" key="14">
    <source>
        <dbReference type="ARBA" id="ARBA00047883"/>
    </source>
</evidence>
<dbReference type="InterPro" id="IPR022998">
    <property type="entry name" value="ThiamineP_synth_TenI"/>
</dbReference>
<dbReference type="FunCoup" id="A0A066VVQ0">
    <property type="interactions" value="246"/>
</dbReference>
<dbReference type="Gene3D" id="3.40.1190.20">
    <property type="match status" value="1"/>
</dbReference>
<dbReference type="InParanoid" id="A0A066VVQ0"/>
<dbReference type="InterPro" id="IPR034291">
    <property type="entry name" value="TMP_synthase"/>
</dbReference>
<dbReference type="PANTHER" id="PTHR20857:SF23">
    <property type="entry name" value="THIAMINE BIOSYNTHETIC BIFUNCTIONAL ENZYME"/>
    <property type="match status" value="1"/>
</dbReference>
<dbReference type="GO" id="GO:0009228">
    <property type="term" value="P:thiamine biosynthetic process"/>
    <property type="evidence" value="ECO:0007669"/>
    <property type="project" value="UniProtKB-KW"/>
</dbReference>
<accession>A0A066VVQ0</accession>
<dbReference type="PANTHER" id="PTHR20857">
    <property type="entry name" value="THIAMINE-PHOSPHATE PYROPHOSPHORYLASE"/>
    <property type="match status" value="1"/>
</dbReference>
<organism evidence="16 17">
    <name type="scientific">Tilletiaria anomala (strain ATCC 24038 / CBS 436.72 / UBC 951)</name>
    <dbReference type="NCBI Taxonomy" id="1037660"/>
    <lineage>
        <taxon>Eukaryota</taxon>
        <taxon>Fungi</taxon>
        <taxon>Dikarya</taxon>
        <taxon>Basidiomycota</taxon>
        <taxon>Ustilaginomycotina</taxon>
        <taxon>Exobasidiomycetes</taxon>
        <taxon>Georgefischeriales</taxon>
        <taxon>Tilletiariaceae</taxon>
        <taxon>Tilletiaria</taxon>
    </lineage>
</organism>
<comment type="caution">
    <text evidence="16">The sequence shown here is derived from an EMBL/GenBank/DDBJ whole genome shotgun (WGS) entry which is preliminary data.</text>
</comment>
<comment type="catalytic activity">
    <reaction evidence="14">
        <text>2-[(2R,5Z)-2-carboxy-4-methylthiazol-5(2H)-ylidene]ethyl phosphate + 4-amino-2-methyl-5-(diphosphooxymethyl)pyrimidine + 2 H(+) = thiamine phosphate + CO2 + diphosphate</text>
        <dbReference type="Rhea" id="RHEA:47844"/>
        <dbReference type="ChEBI" id="CHEBI:15378"/>
        <dbReference type="ChEBI" id="CHEBI:16526"/>
        <dbReference type="ChEBI" id="CHEBI:33019"/>
        <dbReference type="ChEBI" id="CHEBI:37575"/>
        <dbReference type="ChEBI" id="CHEBI:57841"/>
        <dbReference type="ChEBI" id="CHEBI:62899"/>
        <dbReference type="EC" id="2.5.1.3"/>
    </reaction>
</comment>
<keyword evidence="10" id="KW-0460">Magnesium</keyword>
<dbReference type="InterPro" id="IPR013785">
    <property type="entry name" value="Aldolase_TIM"/>
</dbReference>
<dbReference type="CDD" id="cd00564">
    <property type="entry name" value="TMP_TenI"/>
    <property type="match status" value="1"/>
</dbReference>
<comment type="catalytic activity">
    <reaction evidence="1">
        <text>5-(2-hydroxyethyl)-4-methylthiazole + ATP = 4-methyl-5-(2-phosphooxyethyl)-thiazole + ADP + H(+)</text>
        <dbReference type="Rhea" id="RHEA:24212"/>
        <dbReference type="ChEBI" id="CHEBI:15378"/>
        <dbReference type="ChEBI" id="CHEBI:17957"/>
        <dbReference type="ChEBI" id="CHEBI:30616"/>
        <dbReference type="ChEBI" id="CHEBI:58296"/>
        <dbReference type="ChEBI" id="CHEBI:456216"/>
        <dbReference type="EC" id="2.7.1.50"/>
    </reaction>
</comment>
<dbReference type="Proteomes" id="UP000027361">
    <property type="component" value="Unassembled WGS sequence"/>
</dbReference>
<keyword evidence="9" id="KW-0067">ATP-binding</keyword>
<feature type="non-terminal residue" evidence="16">
    <location>
        <position position="624"/>
    </location>
</feature>
<evidence type="ECO:0000256" key="1">
    <source>
        <dbReference type="ARBA" id="ARBA00001771"/>
    </source>
</evidence>
<dbReference type="SUPFAM" id="SSF51391">
    <property type="entry name" value="Thiamin phosphate synthase"/>
    <property type="match status" value="1"/>
</dbReference>
<dbReference type="GO" id="GO:0004789">
    <property type="term" value="F:thiamine-phosphate diphosphorylase activity"/>
    <property type="evidence" value="ECO:0007669"/>
    <property type="project" value="UniProtKB-EC"/>
</dbReference>
<dbReference type="GO" id="GO:0004417">
    <property type="term" value="F:hydroxyethylthiazole kinase activity"/>
    <property type="evidence" value="ECO:0007669"/>
    <property type="project" value="UniProtKB-EC"/>
</dbReference>
<dbReference type="AlphaFoldDB" id="A0A066VVQ0"/>
<keyword evidence="5" id="KW-0808">Transferase</keyword>
<proteinExistence type="inferred from homology"/>
<evidence type="ECO:0000259" key="15">
    <source>
        <dbReference type="Pfam" id="PF02581"/>
    </source>
</evidence>
<dbReference type="HOGENOM" id="CLU_019943_1_1_1"/>
<evidence type="ECO:0000256" key="2">
    <source>
        <dbReference type="ARBA" id="ARBA00001946"/>
    </source>
</evidence>
<dbReference type="SUPFAM" id="SSF53613">
    <property type="entry name" value="Ribokinase-like"/>
    <property type="match status" value="1"/>
</dbReference>
<comment type="cofactor">
    <cofactor evidence="2">
        <name>Mg(2+)</name>
        <dbReference type="ChEBI" id="CHEBI:18420"/>
    </cofactor>
</comment>
<dbReference type="OrthoDB" id="4994at2759"/>
<feature type="domain" description="Thiamine phosphate synthase/TenI" evidence="15">
    <location>
        <begin position="58"/>
        <end position="268"/>
    </location>
</feature>
<name>A0A066VVQ0_TILAU</name>
<evidence type="ECO:0000313" key="17">
    <source>
        <dbReference type="Proteomes" id="UP000027361"/>
    </source>
</evidence>
<evidence type="ECO:0000313" key="16">
    <source>
        <dbReference type="EMBL" id="KDN42859.1"/>
    </source>
</evidence>
<keyword evidence="17" id="KW-1185">Reference proteome</keyword>
<dbReference type="Gene3D" id="3.20.20.70">
    <property type="entry name" value="Aldolase class I"/>
    <property type="match status" value="1"/>
</dbReference>
<dbReference type="GO" id="GO:0000287">
    <property type="term" value="F:magnesium ion binding"/>
    <property type="evidence" value="ECO:0007669"/>
    <property type="project" value="InterPro"/>
</dbReference>
<dbReference type="STRING" id="1037660.A0A066VVQ0"/>